<keyword evidence="14" id="KW-1185">Reference proteome</keyword>
<dbReference type="GO" id="GO:0042884">
    <property type="term" value="P:microcin transport"/>
    <property type="evidence" value="ECO:0007669"/>
    <property type="project" value="TreeGrafter"/>
</dbReference>
<dbReference type="GO" id="GO:0055085">
    <property type="term" value="P:transmembrane transport"/>
    <property type="evidence" value="ECO:0007669"/>
    <property type="project" value="InterPro"/>
</dbReference>
<dbReference type="Gene3D" id="1.10.3720.10">
    <property type="entry name" value="MetI-like"/>
    <property type="match status" value="1"/>
</dbReference>
<dbReference type="SUPFAM" id="SSF161098">
    <property type="entry name" value="MetI-like"/>
    <property type="match status" value="1"/>
</dbReference>
<dbReference type="PANTHER" id="PTHR30465">
    <property type="entry name" value="INNER MEMBRANE ABC TRANSPORTER"/>
    <property type="match status" value="1"/>
</dbReference>
<evidence type="ECO:0000256" key="1">
    <source>
        <dbReference type="ARBA" id="ARBA00004429"/>
    </source>
</evidence>
<comment type="function">
    <text evidence="9">Probably part of a binding-protein-dependent transport system. Probably responsible for the translocation of the substrate across the membrane.</text>
</comment>
<evidence type="ECO:0000256" key="5">
    <source>
        <dbReference type="ARBA" id="ARBA00022692"/>
    </source>
</evidence>
<evidence type="ECO:0000256" key="11">
    <source>
        <dbReference type="RuleBase" id="RU363032"/>
    </source>
</evidence>
<gene>
    <name evidence="13" type="ORF">C7G83_11225</name>
</gene>
<dbReference type="Proteomes" id="UP000240212">
    <property type="component" value="Unassembled WGS sequence"/>
</dbReference>
<name>A0A2P8VJF0_9ENTR</name>
<comment type="subcellular location">
    <subcellularLocation>
        <location evidence="1">Cell inner membrane</location>
        <topology evidence="1">Multi-pass membrane protein</topology>
    </subcellularLocation>
    <subcellularLocation>
        <location evidence="11">Cell membrane</location>
        <topology evidence="11">Multi-pass membrane protein</topology>
    </subcellularLocation>
</comment>
<dbReference type="AlphaFoldDB" id="A0A2P8VJF0"/>
<dbReference type="GO" id="GO:0005886">
    <property type="term" value="C:plasma membrane"/>
    <property type="evidence" value="ECO:0007669"/>
    <property type="project" value="UniProtKB-SubCell"/>
</dbReference>
<evidence type="ECO:0000256" key="7">
    <source>
        <dbReference type="ARBA" id="ARBA00023136"/>
    </source>
</evidence>
<dbReference type="NCBIfam" id="NF011712">
    <property type="entry name" value="PRK15133.1"/>
    <property type="match status" value="1"/>
</dbReference>
<protein>
    <recommendedName>
        <fullName evidence="10">Inner membrane ABC transporter permease protein YejB</fullName>
    </recommendedName>
</protein>
<evidence type="ECO:0000256" key="2">
    <source>
        <dbReference type="ARBA" id="ARBA00022448"/>
    </source>
</evidence>
<evidence type="ECO:0000313" key="13">
    <source>
        <dbReference type="EMBL" id="PSN07689.1"/>
    </source>
</evidence>
<keyword evidence="3" id="KW-1003">Cell membrane</keyword>
<dbReference type="InterPro" id="IPR000515">
    <property type="entry name" value="MetI-like"/>
</dbReference>
<evidence type="ECO:0000256" key="4">
    <source>
        <dbReference type="ARBA" id="ARBA00022519"/>
    </source>
</evidence>
<evidence type="ECO:0000256" key="10">
    <source>
        <dbReference type="ARBA" id="ARBA00070482"/>
    </source>
</evidence>
<keyword evidence="7 11" id="KW-0472">Membrane</keyword>
<feature type="transmembrane region" description="Helical" evidence="11">
    <location>
        <begin position="136"/>
        <end position="157"/>
    </location>
</feature>
<dbReference type="FunFam" id="1.10.3720.10:FF:000014">
    <property type="entry name" value="Microcin C ABC transporter permease YejB"/>
    <property type="match status" value="1"/>
</dbReference>
<sequence length="366" mass="40427">MGAYLLRRLLLLIPTLWAIITINFFIVQIAPGGPVDQAIAAIQFGDSSALPGSGGGDGMGSTHARTGVATPGDSQYRGARGLDPEIIAEITHRYGFDKPLHERYFQMLWNYLRFDFGDSLFRSASVVQLIKDSLPVSVTLGLWSTLIIYFVSIPLGIRKAVHNGSRFDIWSSAAIIIGYAIPPFLFAVLLIVFFAGGSWFDLFPLRGLVSANFDTLPWYSKITDYLWHITLPVLATVIGGFAALTMLTKNAFMDEIRKQYVVTARAKGVPERQILWGHVFRNAMLLVIAGFPATFISMFFTGSLLIEVVFSLNGLGLLGYEATVSRDYPVMFGTLYIFTLVGLLLNILSDLTYTLVDPRIDFEGRG</sequence>
<keyword evidence="2 11" id="KW-0813">Transport</keyword>
<feature type="domain" description="ABC transmembrane type-1" evidence="12">
    <location>
        <begin position="134"/>
        <end position="349"/>
    </location>
</feature>
<keyword evidence="5 11" id="KW-0812">Transmembrane</keyword>
<feature type="transmembrane region" description="Helical" evidence="11">
    <location>
        <begin position="9"/>
        <end position="30"/>
    </location>
</feature>
<dbReference type="EMBL" id="PYEP01000004">
    <property type="protein sequence ID" value="PSN07689.1"/>
    <property type="molecule type" value="Genomic_DNA"/>
</dbReference>
<dbReference type="PANTHER" id="PTHR30465:SF66">
    <property type="entry name" value="INNER MEMBRANE ABC TRANSPORTER PERMEASE PROTEIN YEJB"/>
    <property type="match status" value="1"/>
</dbReference>
<feature type="transmembrane region" description="Helical" evidence="11">
    <location>
        <begin position="283"/>
        <end position="310"/>
    </location>
</feature>
<dbReference type="PROSITE" id="PS50928">
    <property type="entry name" value="ABC_TM1"/>
    <property type="match status" value="1"/>
</dbReference>
<comment type="caution">
    <text evidence="13">The sequence shown here is derived from an EMBL/GenBank/DDBJ whole genome shotgun (WGS) entry which is preliminary data.</text>
</comment>
<evidence type="ECO:0000256" key="6">
    <source>
        <dbReference type="ARBA" id="ARBA00022989"/>
    </source>
</evidence>
<dbReference type="OrthoDB" id="9805855at2"/>
<feature type="transmembrane region" description="Helical" evidence="11">
    <location>
        <begin position="169"/>
        <end position="195"/>
    </location>
</feature>
<dbReference type="CDD" id="cd06261">
    <property type="entry name" value="TM_PBP2"/>
    <property type="match status" value="1"/>
</dbReference>
<keyword evidence="6 11" id="KW-1133">Transmembrane helix</keyword>
<dbReference type="InterPro" id="IPR035906">
    <property type="entry name" value="MetI-like_sf"/>
</dbReference>
<accession>A0A2P8VJF0</accession>
<feature type="transmembrane region" description="Helical" evidence="11">
    <location>
        <begin position="330"/>
        <end position="349"/>
    </location>
</feature>
<organism evidence="13 14">
    <name type="scientific">Siccibacter turicensis</name>
    <dbReference type="NCBI Taxonomy" id="357233"/>
    <lineage>
        <taxon>Bacteria</taxon>
        <taxon>Pseudomonadati</taxon>
        <taxon>Pseudomonadota</taxon>
        <taxon>Gammaproteobacteria</taxon>
        <taxon>Enterobacterales</taxon>
        <taxon>Enterobacteriaceae</taxon>
        <taxon>Siccibacter</taxon>
    </lineage>
</organism>
<dbReference type="STRING" id="1388748.GCA_000463155_02083"/>
<keyword evidence="4" id="KW-0997">Cell inner membrane</keyword>
<reference evidence="13 14" key="1">
    <citation type="submission" date="2018-03" db="EMBL/GenBank/DDBJ databases">
        <title>Draft genome sequence of the first documented clinical Siccibacter turicensis isolate in Austria.</title>
        <authorList>
            <person name="Lepuschitz S."/>
            <person name="Pekard-Amenitsch S."/>
            <person name="Haunold R."/>
            <person name="Schill S."/>
            <person name="Mach R."/>
            <person name="Allerberger F."/>
            <person name="Ruppitsch W."/>
            <person name="Forsythe S.J."/>
        </authorList>
    </citation>
    <scope>NUCLEOTIDE SEQUENCE [LARGE SCALE GENOMIC DNA]</scope>
    <source>
        <strain evidence="13 14">6100069499-17</strain>
    </source>
</reference>
<proteinExistence type="inferred from homology"/>
<feature type="transmembrane region" description="Helical" evidence="11">
    <location>
        <begin position="225"/>
        <end position="248"/>
    </location>
</feature>
<evidence type="ECO:0000256" key="3">
    <source>
        <dbReference type="ARBA" id="ARBA00022475"/>
    </source>
</evidence>
<comment type="similarity">
    <text evidence="8">Belongs to the binding-protein-dependent transport system permease family. OppBC subfamily.</text>
</comment>
<evidence type="ECO:0000256" key="9">
    <source>
        <dbReference type="ARBA" id="ARBA00053210"/>
    </source>
</evidence>
<dbReference type="Pfam" id="PF00528">
    <property type="entry name" value="BPD_transp_1"/>
    <property type="match status" value="1"/>
</dbReference>
<evidence type="ECO:0000256" key="8">
    <source>
        <dbReference type="ARBA" id="ARBA00024202"/>
    </source>
</evidence>
<dbReference type="RefSeq" id="WP_106877300.1">
    <property type="nucleotide sequence ID" value="NZ_PYEP01000004.1"/>
</dbReference>
<evidence type="ECO:0000313" key="14">
    <source>
        <dbReference type="Proteomes" id="UP000240212"/>
    </source>
</evidence>
<evidence type="ECO:0000259" key="12">
    <source>
        <dbReference type="PROSITE" id="PS50928"/>
    </source>
</evidence>